<feature type="domain" description="Mycothiol-dependent maleylpyruvate isomerase metal-binding" evidence="1">
    <location>
        <begin position="15"/>
        <end position="148"/>
    </location>
</feature>
<evidence type="ECO:0000259" key="1">
    <source>
        <dbReference type="Pfam" id="PF11716"/>
    </source>
</evidence>
<dbReference type="Gene3D" id="1.20.120.450">
    <property type="entry name" value="dinb family like domain"/>
    <property type="match status" value="1"/>
</dbReference>
<dbReference type="NCBIfam" id="TIGR03083">
    <property type="entry name" value="maleylpyruvate isomerase family mycothiol-dependent enzyme"/>
    <property type="match status" value="1"/>
</dbReference>
<dbReference type="AlphaFoldDB" id="A0A381WL22"/>
<dbReference type="NCBIfam" id="TIGR03084">
    <property type="entry name" value="TIGR03084 family metal-binding protein"/>
    <property type="match status" value="1"/>
</dbReference>
<dbReference type="InterPro" id="IPR017518">
    <property type="entry name" value="CHP03084"/>
</dbReference>
<dbReference type="Pfam" id="PF11716">
    <property type="entry name" value="MDMPI_N"/>
    <property type="match status" value="1"/>
</dbReference>
<gene>
    <name evidence="2" type="ORF">METZ01_LOCUS105986</name>
</gene>
<dbReference type="SUPFAM" id="SSF109854">
    <property type="entry name" value="DinB/YfiT-like putative metalloenzymes"/>
    <property type="match status" value="1"/>
</dbReference>
<dbReference type="EMBL" id="UINC01012128">
    <property type="protein sequence ID" value="SVA53132.1"/>
    <property type="molecule type" value="Genomic_DNA"/>
</dbReference>
<dbReference type="GO" id="GO:0046872">
    <property type="term" value="F:metal ion binding"/>
    <property type="evidence" value="ECO:0007669"/>
    <property type="project" value="InterPro"/>
</dbReference>
<organism evidence="2">
    <name type="scientific">marine metagenome</name>
    <dbReference type="NCBI Taxonomy" id="408172"/>
    <lineage>
        <taxon>unclassified sequences</taxon>
        <taxon>metagenomes</taxon>
        <taxon>ecological metagenomes</taxon>
    </lineage>
</organism>
<accession>A0A381WL22</accession>
<proteinExistence type="predicted"/>
<reference evidence="2" key="1">
    <citation type="submission" date="2018-05" db="EMBL/GenBank/DDBJ databases">
        <authorList>
            <person name="Lanie J.A."/>
            <person name="Ng W.-L."/>
            <person name="Kazmierczak K.M."/>
            <person name="Andrzejewski T.M."/>
            <person name="Davidsen T.M."/>
            <person name="Wayne K.J."/>
            <person name="Tettelin H."/>
            <person name="Glass J.I."/>
            <person name="Rusch D."/>
            <person name="Podicherti R."/>
            <person name="Tsui H.-C.T."/>
            <person name="Winkler M.E."/>
        </authorList>
    </citation>
    <scope>NUCLEOTIDE SEQUENCE</scope>
</reference>
<dbReference type="InterPro" id="IPR034660">
    <property type="entry name" value="DinB/YfiT-like"/>
</dbReference>
<dbReference type="InterPro" id="IPR024344">
    <property type="entry name" value="MDMPI_metal-binding"/>
</dbReference>
<sequence>MQQITTDVKSEAKLINSLLEKLTVDDWNRHTTFKDWTPAEVVAHLYYFDLMAIYSYKDKDKFKSEAEFLGTTTSLSTSYARAVAVKDRLGTKNSEDLRSHWFKANQEMCEIFSTADPRERMMWFGPDMGARMFITARFMEMWSHAQELYDLMNTPREYSDRIKHVATIGVKTFGWTYVNRSLEVPEDIPYVEIKAPSGEIWDWNEPNDTNFVKGKASDFCHVVTQGRNVKETGLNVVGDTANHWMSIAQCFAGGAEDPPPVGLRTR</sequence>
<name>A0A381WL22_9ZZZZ</name>
<evidence type="ECO:0000313" key="2">
    <source>
        <dbReference type="EMBL" id="SVA53132.1"/>
    </source>
</evidence>
<dbReference type="InterPro" id="IPR017517">
    <property type="entry name" value="Maleyloyr_isom"/>
</dbReference>
<protein>
    <recommendedName>
        <fullName evidence="1">Mycothiol-dependent maleylpyruvate isomerase metal-binding domain-containing protein</fullName>
    </recommendedName>
</protein>